<keyword evidence="8" id="KW-1185">Reference proteome</keyword>
<evidence type="ECO:0000259" key="6">
    <source>
        <dbReference type="Pfam" id="PF00732"/>
    </source>
</evidence>
<dbReference type="PANTHER" id="PTHR11552:SF147">
    <property type="entry name" value="CHOLINE DEHYDROGENASE, MITOCHONDRIAL"/>
    <property type="match status" value="1"/>
</dbReference>
<feature type="binding site" evidence="5">
    <location>
        <position position="256"/>
    </location>
    <ligand>
        <name>FAD</name>
        <dbReference type="ChEBI" id="CHEBI:57692"/>
    </ligand>
</feature>
<gene>
    <name evidence="9" type="primary">LOC115879985</name>
</gene>
<dbReference type="SUPFAM" id="SSF54373">
    <property type="entry name" value="FAD-linked reductases, C-terminal domain"/>
    <property type="match status" value="1"/>
</dbReference>
<evidence type="ECO:0000256" key="2">
    <source>
        <dbReference type="ARBA" id="ARBA00010790"/>
    </source>
</evidence>
<evidence type="ECO:0000313" key="9">
    <source>
        <dbReference type="RefSeq" id="XP_030752919.1"/>
    </source>
</evidence>
<evidence type="ECO:0000256" key="4">
    <source>
        <dbReference type="ARBA" id="ARBA00022827"/>
    </source>
</evidence>
<proteinExistence type="inferred from homology"/>
<evidence type="ECO:0000313" key="8">
    <source>
        <dbReference type="Proteomes" id="UP000504635"/>
    </source>
</evidence>
<dbReference type="AlphaFoldDB" id="A0A6J2XQH7"/>
<dbReference type="GO" id="GO:0016614">
    <property type="term" value="F:oxidoreductase activity, acting on CH-OH group of donors"/>
    <property type="evidence" value="ECO:0007669"/>
    <property type="project" value="InterPro"/>
</dbReference>
<evidence type="ECO:0000256" key="3">
    <source>
        <dbReference type="ARBA" id="ARBA00022630"/>
    </source>
</evidence>
<dbReference type="Gene3D" id="3.50.50.60">
    <property type="entry name" value="FAD/NAD(P)-binding domain"/>
    <property type="match status" value="2"/>
</dbReference>
<dbReference type="OrthoDB" id="269227at2759"/>
<protein>
    <submittedName>
        <fullName evidence="9">Glucose dehydrogenase [FAD, quinone]-like</fullName>
    </submittedName>
</protein>
<accession>A0A6J2XQH7</accession>
<dbReference type="InterPro" id="IPR007867">
    <property type="entry name" value="GMC_OxRtase_C"/>
</dbReference>
<dbReference type="KEGG" id="soy:115879985"/>
<feature type="domain" description="Glucose-methanol-choline oxidoreductase C-terminal" evidence="7">
    <location>
        <begin position="445"/>
        <end position="588"/>
    </location>
</feature>
<dbReference type="InterPro" id="IPR012132">
    <property type="entry name" value="GMC_OxRdtase"/>
</dbReference>
<dbReference type="Proteomes" id="UP000504635">
    <property type="component" value="Unplaced"/>
</dbReference>
<name>A0A6J2XQH7_SITOR</name>
<dbReference type="PIRSF" id="PIRSF000137">
    <property type="entry name" value="Alcohol_oxidase"/>
    <property type="match status" value="1"/>
</dbReference>
<dbReference type="InterPro" id="IPR036188">
    <property type="entry name" value="FAD/NAD-bd_sf"/>
</dbReference>
<dbReference type="Pfam" id="PF05199">
    <property type="entry name" value="GMC_oxred_C"/>
    <property type="match status" value="1"/>
</dbReference>
<comment type="similarity">
    <text evidence="2">Belongs to the GMC oxidoreductase family.</text>
</comment>
<organism evidence="8 9">
    <name type="scientific">Sitophilus oryzae</name>
    <name type="common">Rice weevil</name>
    <name type="synonym">Curculio oryzae</name>
    <dbReference type="NCBI Taxonomy" id="7048"/>
    <lineage>
        <taxon>Eukaryota</taxon>
        <taxon>Metazoa</taxon>
        <taxon>Ecdysozoa</taxon>
        <taxon>Arthropoda</taxon>
        <taxon>Hexapoda</taxon>
        <taxon>Insecta</taxon>
        <taxon>Pterygota</taxon>
        <taxon>Neoptera</taxon>
        <taxon>Endopterygota</taxon>
        <taxon>Coleoptera</taxon>
        <taxon>Polyphaga</taxon>
        <taxon>Cucujiformia</taxon>
        <taxon>Curculionidae</taxon>
        <taxon>Dryophthorinae</taxon>
        <taxon>Sitophilus</taxon>
    </lineage>
</organism>
<evidence type="ECO:0000256" key="1">
    <source>
        <dbReference type="ARBA" id="ARBA00001974"/>
    </source>
</evidence>
<dbReference type="InParanoid" id="A0A6J2XQH7"/>
<evidence type="ECO:0000256" key="5">
    <source>
        <dbReference type="PIRSR" id="PIRSR000137-2"/>
    </source>
</evidence>
<feature type="binding site" evidence="5">
    <location>
        <position position="139"/>
    </location>
    <ligand>
        <name>FAD</name>
        <dbReference type="ChEBI" id="CHEBI:57692"/>
    </ligand>
</feature>
<reference evidence="9" key="1">
    <citation type="submission" date="2025-08" db="UniProtKB">
        <authorList>
            <consortium name="RefSeq"/>
        </authorList>
    </citation>
    <scope>IDENTIFICATION</scope>
    <source>
        <tissue evidence="9">Gonads</tissue>
    </source>
</reference>
<sequence length="610" mass="68505">MPTGIITYDITHLRGAFANAFLILINALFFNIKLIGDYTQYPADASSKLLDGEETTFDFIIVGAGAAGCALANRLSQQDQWSVLLIEAGDIPETTTAVPALFPTFFESALDTWQYRLEKDKETCRAYKNKQCSMFRGRVLGGTSSINNLHYYRERSLENSLNLIYQSIEYYPNAEGENVYEGDIQLEKINSSSEIRSVLREAYEKLSFNEALENSPLGILENYLTIKEGERLNMARAFLTSVKSRSNFFLAKNTVVDSIVTNHPIDKRVKGVNVTISDKKVFLQARKELILTAGSINNAKLMLLSGMGAKDYLLTRKIPVILDLPGVGKNLQMHVTIPMFVSLNATFDSNQSSELEFIRSVFDYIMVRSGNLSTIGIHDFSLYASTAEHPTDPTIAIHHNYFHIQDRMLAAWLNGWKFEQKISTNLLEKNRNQPILLFLVTLMQPKSRGEILLNETHFQSSPNIVGNFLKDEENEDMRSLLTGFTLVTNATETAPLKDIGAELIDIGLPDCRSYKFCSLHYVKCYIKNMVHPTSDVAGTTARGPECDKYSVVKNDFEVKQMRCLRIADSSILNEIPVGNTVASDAMLGISVSEILKEKWIKDYVSPFKAN</sequence>
<feature type="domain" description="Glucose-methanol-choline oxidoreductase N-terminal" evidence="6">
    <location>
        <begin position="57"/>
        <end position="335"/>
    </location>
</feature>
<dbReference type="Gene3D" id="3.30.560.10">
    <property type="entry name" value="Glucose Oxidase, domain 3"/>
    <property type="match status" value="2"/>
</dbReference>
<dbReference type="RefSeq" id="XP_030752919.1">
    <property type="nucleotide sequence ID" value="XM_030897059.1"/>
</dbReference>
<dbReference type="GO" id="GO:0050660">
    <property type="term" value="F:flavin adenine dinucleotide binding"/>
    <property type="evidence" value="ECO:0007669"/>
    <property type="project" value="InterPro"/>
</dbReference>
<dbReference type="GeneID" id="115879985"/>
<dbReference type="SUPFAM" id="SSF51905">
    <property type="entry name" value="FAD/NAD(P)-binding domain"/>
    <property type="match status" value="1"/>
</dbReference>
<dbReference type="Pfam" id="PF00732">
    <property type="entry name" value="GMC_oxred_N"/>
    <property type="match status" value="1"/>
</dbReference>
<keyword evidence="4 5" id="KW-0274">FAD</keyword>
<comment type="cofactor">
    <cofactor evidence="1 5">
        <name>FAD</name>
        <dbReference type="ChEBI" id="CHEBI:57692"/>
    </cofactor>
</comment>
<dbReference type="PANTHER" id="PTHR11552">
    <property type="entry name" value="GLUCOSE-METHANOL-CHOLINE GMC OXIDOREDUCTASE"/>
    <property type="match status" value="1"/>
</dbReference>
<dbReference type="InterPro" id="IPR000172">
    <property type="entry name" value="GMC_OxRdtase_N"/>
</dbReference>
<keyword evidence="3" id="KW-0285">Flavoprotein</keyword>
<evidence type="ECO:0000259" key="7">
    <source>
        <dbReference type="Pfam" id="PF05199"/>
    </source>
</evidence>
<feature type="binding site" evidence="5">
    <location>
        <position position="143"/>
    </location>
    <ligand>
        <name>FAD</name>
        <dbReference type="ChEBI" id="CHEBI:57692"/>
    </ligand>
</feature>